<sequence length="52" mass="5723">MPMSGKQMMKVEKVMREFKGGKLKSSSGSKVVNRKQAIAIALSEARQVKGKK</sequence>
<protein>
    <submittedName>
        <fullName evidence="1">Uncharacterized protein</fullName>
    </submittedName>
</protein>
<proteinExistence type="predicted"/>
<dbReference type="Pfam" id="PF20106">
    <property type="entry name" value="DUF6496"/>
    <property type="match status" value="1"/>
</dbReference>
<accession>A0A6J5NM13</accession>
<reference evidence="1" key="1">
    <citation type="submission" date="2020-04" db="EMBL/GenBank/DDBJ databases">
        <authorList>
            <person name="Chiriac C."/>
            <person name="Salcher M."/>
            <person name="Ghai R."/>
            <person name="Kavagutti S V."/>
        </authorList>
    </citation>
    <scope>NUCLEOTIDE SEQUENCE</scope>
</reference>
<organism evidence="1">
    <name type="scientific">uncultured Caudovirales phage</name>
    <dbReference type="NCBI Taxonomy" id="2100421"/>
    <lineage>
        <taxon>Viruses</taxon>
        <taxon>Duplodnaviria</taxon>
        <taxon>Heunggongvirae</taxon>
        <taxon>Uroviricota</taxon>
        <taxon>Caudoviricetes</taxon>
        <taxon>Peduoviridae</taxon>
        <taxon>Maltschvirus</taxon>
        <taxon>Maltschvirus maltsch</taxon>
    </lineage>
</organism>
<gene>
    <name evidence="1" type="ORF">UFOVP767_39</name>
</gene>
<name>A0A6J5NM13_9CAUD</name>
<evidence type="ECO:0000313" key="1">
    <source>
        <dbReference type="EMBL" id="CAB4160880.1"/>
    </source>
</evidence>
<dbReference type="InterPro" id="IPR045468">
    <property type="entry name" value="DUF6496"/>
</dbReference>
<dbReference type="EMBL" id="LR796714">
    <property type="protein sequence ID" value="CAB4160880.1"/>
    <property type="molecule type" value="Genomic_DNA"/>
</dbReference>